<comment type="caution">
    <text evidence="3">The sequence shown here is derived from an EMBL/GenBank/DDBJ whole genome shotgun (WGS) entry which is preliminary data.</text>
</comment>
<feature type="signal peptide" evidence="2">
    <location>
        <begin position="1"/>
        <end position="32"/>
    </location>
</feature>
<gene>
    <name evidence="3" type="ORF">HLB23_16945</name>
</gene>
<feature type="chain" id="PRO_5033042359" evidence="2">
    <location>
        <begin position="33"/>
        <end position="51"/>
    </location>
</feature>
<accession>A0A849BYE3</accession>
<feature type="region of interest" description="Disordered" evidence="1">
    <location>
        <begin position="30"/>
        <end position="51"/>
    </location>
</feature>
<keyword evidence="4" id="KW-1185">Reference proteome</keyword>
<proteinExistence type="predicted"/>
<sequence>MPLRPWTIPVLVTSLVLAATAVLILTAPTAHSAPPPAAPHSEIASSGDESR</sequence>
<dbReference type="Proteomes" id="UP000586827">
    <property type="component" value="Unassembled WGS sequence"/>
</dbReference>
<keyword evidence="2" id="KW-0732">Signal</keyword>
<dbReference type="EMBL" id="JABELX010000005">
    <property type="protein sequence ID" value="NNH71532.1"/>
    <property type="molecule type" value="Genomic_DNA"/>
</dbReference>
<dbReference type="RefSeq" id="WP_157552234.1">
    <property type="nucleotide sequence ID" value="NZ_JABELX010000005.1"/>
</dbReference>
<evidence type="ECO:0000256" key="1">
    <source>
        <dbReference type="SAM" id="MobiDB-lite"/>
    </source>
</evidence>
<organism evidence="3 4">
    <name type="scientific">Nocardia uniformis</name>
    <dbReference type="NCBI Taxonomy" id="53432"/>
    <lineage>
        <taxon>Bacteria</taxon>
        <taxon>Bacillati</taxon>
        <taxon>Actinomycetota</taxon>
        <taxon>Actinomycetes</taxon>
        <taxon>Mycobacteriales</taxon>
        <taxon>Nocardiaceae</taxon>
        <taxon>Nocardia</taxon>
    </lineage>
</organism>
<evidence type="ECO:0000256" key="2">
    <source>
        <dbReference type="SAM" id="SignalP"/>
    </source>
</evidence>
<name>A0A849BYE3_9NOCA</name>
<reference evidence="3 4" key="1">
    <citation type="submission" date="2020-05" db="EMBL/GenBank/DDBJ databases">
        <title>MicrobeNet Type strains.</title>
        <authorList>
            <person name="Nicholson A.C."/>
        </authorList>
    </citation>
    <scope>NUCLEOTIDE SEQUENCE [LARGE SCALE GENOMIC DNA]</scope>
    <source>
        <strain evidence="3 4">JCM 3224</strain>
    </source>
</reference>
<dbReference type="AlphaFoldDB" id="A0A849BYE3"/>
<evidence type="ECO:0000313" key="3">
    <source>
        <dbReference type="EMBL" id="NNH71532.1"/>
    </source>
</evidence>
<protein>
    <submittedName>
        <fullName evidence="3">Uncharacterized protein</fullName>
    </submittedName>
</protein>
<evidence type="ECO:0000313" key="4">
    <source>
        <dbReference type="Proteomes" id="UP000586827"/>
    </source>
</evidence>